<feature type="compositionally biased region" description="Low complexity" evidence="1">
    <location>
        <begin position="210"/>
        <end position="225"/>
    </location>
</feature>
<feature type="region of interest" description="Disordered" evidence="1">
    <location>
        <begin position="391"/>
        <end position="413"/>
    </location>
</feature>
<evidence type="ECO:0000259" key="3">
    <source>
        <dbReference type="PROSITE" id="PS50948"/>
    </source>
</evidence>
<proteinExistence type="predicted"/>
<dbReference type="InterPro" id="IPR003609">
    <property type="entry name" value="Pan_app"/>
</dbReference>
<dbReference type="Pfam" id="PF14295">
    <property type="entry name" value="PAN_4"/>
    <property type="match status" value="1"/>
</dbReference>
<dbReference type="Proteomes" id="UP000182658">
    <property type="component" value="Unassembled WGS sequence"/>
</dbReference>
<feature type="region of interest" description="Disordered" evidence="1">
    <location>
        <begin position="253"/>
        <end position="281"/>
    </location>
</feature>
<feature type="region of interest" description="Disordered" evidence="1">
    <location>
        <begin position="482"/>
        <end position="505"/>
    </location>
</feature>
<keyword evidence="2" id="KW-0472">Membrane</keyword>
<feature type="region of interest" description="Disordered" evidence="1">
    <location>
        <begin position="203"/>
        <end position="225"/>
    </location>
</feature>
<dbReference type="AlphaFoldDB" id="A0A1J7IVY8"/>
<dbReference type="EMBL" id="KV875095">
    <property type="protein sequence ID" value="OIW31887.1"/>
    <property type="molecule type" value="Genomic_DNA"/>
</dbReference>
<dbReference type="OrthoDB" id="3943216at2759"/>
<dbReference type="InParanoid" id="A0A1J7IVY8"/>
<gene>
    <name evidence="4" type="ORF">CONLIGDRAFT_244618</name>
</gene>
<feature type="compositionally biased region" description="Polar residues" evidence="1">
    <location>
        <begin position="394"/>
        <end position="406"/>
    </location>
</feature>
<protein>
    <recommendedName>
        <fullName evidence="3">Apple domain-containing protein</fullName>
    </recommendedName>
</protein>
<reference evidence="4 5" key="1">
    <citation type="submission" date="2016-10" db="EMBL/GenBank/DDBJ databases">
        <title>Draft genome sequence of Coniochaeta ligniaria NRRL30616, a lignocellulolytic fungus for bioabatement of inhibitors in plant biomass hydrolysates.</title>
        <authorList>
            <consortium name="DOE Joint Genome Institute"/>
            <person name="Jimenez D.J."/>
            <person name="Hector R.E."/>
            <person name="Riley R."/>
            <person name="Sun H."/>
            <person name="Grigoriev I.V."/>
            <person name="Van Elsas J.D."/>
            <person name="Nichols N.N."/>
        </authorList>
    </citation>
    <scope>NUCLEOTIDE SEQUENCE [LARGE SCALE GENOMIC DNA]</scope>
    <source>
        <strain evidence="4 5">NRRL 30616</strain>
    </source>
</reference>
<evidence type="ECO:0000313" key="4">
    <source>
        <dbReference type="EMBL" id="OIW31887.1"/>
    </source>
</evidence>
<evidence type="ECO:0000313" key="5">
    <source>
        <dbReference type="Proteomes" id="UP000182658"/>
    </source>
</evidence>
<keyword evidence="5" id="KW-1185">Reference proteome</keyword>
<feature type="domain" description="Apple" evidence="3">
    <location>
        <begin position="105"/>
        <end position="197"/>
    </location>
</feature>
<organism evidence="4 5">
    <name type="scientific">Coniochaeta ligniaria NRRL 30616</name>
    <dbReference type="NCBI Taxonomy" id="1408157"/>
    <lineage>
        <taxon>Eukaryota</taxon>
        <taxon>Fungi</taxon>
        <taxon>Dikarya</taxon>
        <taxon>Ascomycota</taxon>
        <taxon>Pezizomycotina</taxon>
        <taxon>Sordariomycetes</taxon>
        <taxon>Sordariomycetidae</taxon>
        <taxon>Coniochaetales</taxon>
        <taxon>Coniochaetaceae</taxon>
        <taxon>Coniochaeta</taxon>
    </lineage>
</organism>
<dbReference type="Pfam" id="PF00024">
    <property type="entry name" value="PAN_1"/>
    <property type="match status" value="1"/>
</dbReference>
<feature type="compositionally biased region" description="Low complexity" evidence="1">
    <location>
        <begin position="327"/>
        <end position="349"/>
    </location>
</feature>
<keyword evidence="2" id="KW-0812">Transmembrane</keyword>
<dbReference type="STRING" id="1408157.A0A1J7IVY8"/>
<feature type="region of interest" description="Disordered" evidence="1">
    <location>
        <begin position="323"/>
        <end position="358"/>
    </location>
</feature>
<feature type="compositionally biased region" description="Basic and acidic residues" evidence="1">
    <location>
        <begin position="490"/>
        <end position="503"/>
    </location>
</feature>
<feature type="transmembrane region" description="Helical" evidence="2">
    <location>
        <begin position="362"/>
        <end position="385"/>
    </location>
</feature>
<sequence length="532" mass="54041">MARLPLIEGRDNAPCPKANGTTIGTDQQFILLCGSDVVGDVIDRPDAADFQACVDICSSFHPKCEAVSFNKRKCELRANLKADRTHPSKFTDAAVGQFPGASSNCATLGGSQVVQPNGMNFGTFCNFIINGKDMSQNFAPTFQDCMGQCAGTTGCTAVSFDASMSQGFKNCYLKTGASASDNIADQGIDTAVVQNNAAVVAPAPAPAPAPASSAAPAPSPATTTVLQPTTVIPDPVTISAAPVSAAPATTLTPLTQAPAPAPATTGGASFFTPPGAGSATAPAPISVATETVISIITSVSVSDAVSVTQLITVPVTTEITATPAPLGTSAADSAPSPSTSSSADGSTTAQLDQGPDTSSSRAWIAAPVVGSIAALVVVVVVFVMLGRRRMRSSRPGTARTTSSAESGDSGGGLFTTWLPGSPRFRNRIMGASVGSGMGNFSSVTGKTVSQPAPVRTASMRSSVFGILGTKGAGNGAERLEDVEEGSDGFGRAEKKAGGGERDGVTPVYEVRNGRMELRESLNGLSQHRWSER</sequence>
<name>A0A1J7IVY8_9PEZI</name>
<keyword evidence="2" id="KW-1133">Transmembrane helix</keyword>
<accession>A0A1J7IVY8</accession>
<dbReference type="PROSITE" id="PS50948">
    <property type="entry name" value="PAN"/>
    <property type="match status" value="1"/>
</dbReference>
<dbReference type="Gene3D" id="3.50.4.10">
    <property type="entry name" value="Hepatocyte Growth Factor"/>
    <property type="match status" value="1"/>
</dbReference>
<evidence type="ECO:0000256" key="1">
    <source>
        <dbReference type="SAM" id="MobiDB-lite"/>
    </source>
</evidence>
<evidence type="ECO:0000256" key="2">
    <source>
        <dbReference type="SAM" id="Phobius"/>
    </source>
</evidence>